<sequence length="479" mass="55054">MKKLLSISFLLCLSWINSQAQQATDNTEQGDPTVIVVKKNKGQSDVFLQYPSAFGEYKTYTLDKNKIDTVVFIEKYPFRIISNDVNKDYKNGRQLSFLLYPGEKLYIWKDSKGVTQIKSLTDSIRTNELAFFNEYEKQCGEFEGYAVEGVNSSILGKERIQKMQAIHQKRVAFLEGYKNRKNISETYYEYLKSLFLNNYLLELTWPYYSQYIQKRAPVDKETADIFAKEVRVSDQFFYESHYRGTMLRYLIIQSGQPLDGPEINYLPVFETALKTLSGSTLEAALLDIIDNNKQNVDKSINLKVVEKLAEIAQNPDIKAIADNLLPFYRATAHPVGDNMPVLNSNYETQEFNTVFTKPDSEYKYFYVDFWASWCAPCRAQMPASKKLKEEYGKKGIGFIYVSTDEDANAWKKAATQLNLLPQYSYVLPSGNESAVAQRFNITSIPRYLIIDSKGNVISDQAPIPSDPKIKQMFNKLLKM</sequence>
<dbReference type="InterPro" id="IPR050553">
    <property type="entry name" value="Thioredoxin_ResA/DsbE_sf"/>
</dbReference>
<evidence type="ECO:0000256" key="2">
    <source>
        <dbReference type="ARBA" id="ARBA00022748"/>
    </source>
</evidence>
<evidence type="ECO:0000256" key="3">
    <source>
        <dbReference type="ARBA" id="ARBA00023157"/>
    </source>
</evidence>
<dbReference type="Proteomes" id="UP001597510">
    <property type="component" value="Unassembled WGS sequence"/>
</dbReference>
<feature type="domain" description="Thioredoxin" evidence="6">
    <location>
        <begin position="333"/>
        <end position="479"/>
    </location>
</feature>
<evidence type="ECO:0000256" key="1">
    <source>
        <dbReference type="ARBA" id="ARBA00004196"/>
    </source>
</evidence>
<keyword evidence="2" id="KW-0201">Cytochrome c-type biogenesis</keyword>
<dbReference type="Gene3D" id="3.40.30.10">
    <property type="entry name" value="Glutaredoxin"/>
    <property type="match status" value="1"/>
</dbReference>
<name>A0ABW5J2Q4_9BACT</name>
<keyword evidence="5" id="KW-0732">Signal</keyword>
<dbReference type="PROSITE" id="PS51352">
    <property type="entry name" value="THIOREDOXIN_2"/>
    <property type="match status" value="1"/>
</dbReference>
<dbReference type="InterPro" id="IPR013766">
    <property type="entry name" value="Thioredoxin_domain"/>
</dbReference>
<dbReference type="CDD" id="cd02966">
    <property type="entry name" value="TlpA_like_family"/>
    <property type="match status" value="1"/>
</dbReference>
<comment type="subcellular location">
    <subcellularLocation>
        <location evidence="1">Cell envelope</location>
    </subcellularLocation>
</comment>
<dbReference type="InterPro" id="IPR036249">
    <property type="entry name" value="Thioredoxin-like_sf"/>
</dbReference>
<comment type="caution">
    <text evidence="7">The sequence shown here is derived from an EMBL/GenBank/DDBJ whole genome shotgun (WGS) entry which is preliminary data.</text>
</comment>
<reference evidence="8" key="1">
    <citation type="journal article" date="2019" name="Int. J. Syst. Evol. Microbiol.">
        <title>The Global Catalogue of Microorganisms (GCM) 10K type strain sequencing project: providing services to taxonomists for standard genome sequencing and annotation.</title>
        <authorList>
            <consortium name="The Broad Institute Genomics Platform"/>
            <consortium name="The Broad Institute Genome Sequencing Center for Infectious Disease"/>
            <person name="Wu L."/>
            <person name="Ma J."/>
        </authorList>
    </citation>
    <scope>NUCLEOTIDE SEQUENCE [LARGE SCALE GENOMIC DNA]</scope>
    <source>
        <strain evidence="8">KCTC 52344</strain>
    </source>
</reference>
<keyword evidence="3" id="KW-1015">Disulfide bond</keyword>
<dbReference type="EMBL" id="JBHULC010000003">
    <property type="protein sequence ID" value="MFD2519804.1"/>
    <property type="molecule type" value="Genomic_DNA"/>
</dbReference>
<dbReference type="InterPro" id="IPR012336">
    <property type="entry name" value="Thioredoxin-like_fold"/>
</dbReference>
<feature type="signal peptide" evidence="5">
    <location>
        <begin position="1"/>
        <end position="20"/>
    </location>
</feature>
<evidence type="ECO:0000313" key="8">
    <source>
        <dbReference type="Proteomes" id="UP001597510"/>
    </source>
</evidence>
<keyword evidence="8" id="KW-1185">Reference proteome</keyword>
<dbReference type="PANTHER" id="PTHR42852:SF6">
    <property type="entry name" value="THIOL:DISULFIDE INTERCHANGE PROTEIN DSBE"/>
    <property type="match status" value="1"/>
</dbReference>
<accession>A0ABW5J2Q4</accession>
<protein>
    <submittedName>
        <fullName evidence="7">TlpA family protein disulfide reductase</fullName>
    </submittedName>
</protein>
<proteinExistence type="predicted"/>
<evidence type="ECO:0000259" key="6">
    <source>
        <dbReference type="PROSITE" id="PS51352"/>
    </source>
</evidence>
<evidence type="ECO:0000313" key="7">
    <source>
        <dbReference type="EMBL" id="MFD2519804.1"/>
    </source>
</evidence>
<feature type="chain" id="PRO_5047187735" evidence="5">
    <location>
        <begin position="21"/>
        <end position="479"/>
    </location>
</feature>
<gene>
    <name evidence="7" type="ORF">ACFSR2_02840</name>
</gene>
<evidence type="ECO:0000256" key="4">
    <source>
        <dbReference type="ARBA" id="ARBA00023284"/>
    </source>
</evidence>
<dbReference type="RefSeq" id="WP_340236342.1">
    <property type="nucleotide sequence ID" value="NZ_JBBEWC010000006.1"/>
</dbReference>
<evidence type="ECO:0000256" key="5">
    <source>
        <dbReference type="SAM" id="SignalP"/>
    </source>
</evidence>
<dbReference type="Pfam" id="PF13905">
    <property type="entry name" value="Thioredoxin_8"/>
    <property type="match status" value="1"/>
</dbReference>
<dbReference type="SUPFAM" id="SSF52833">
    <property type="entry name" value="Thioredoxin-like"/>
    <property type="match status" value="1"/>
</dbReference>
<keyword evidence="4" id="KW-0676">Redox-active center</keyword>
<dbReference type="PANTHER" id="PTHR42852">
    <property type="entry name" value="THIOL:DISULFIDE INTERCHANGE PROTEIN DSBE"/>
    <property type="match status" value="1"/>
</dbReference>
<organism evidence="7 8">
    <name type="scientific">Emticicia soli</name>
    <dbReference type="NCBI Taxonomy" id="2027878"/>
    <lineage>
        <taxon>Bacteria</taxon>
        <taxon>Pseudomonadati</taxon>
        <taxon>Bacteroidota</taxon>
        <taxon>Cytophagia</taxon>
        <taxon>Cytophagales</taxon>
        <taxon>Leadbetterellaceae</taxon>
        <taxon>Emticicia</taxon>
    </lineage>
</organism>